<dbReference type="SMART" id="SM00700">
    <property type="entry name" value="JHBP"/>
    <property type="match status" value="1"/>
</dbReference>
<proteinExistence type="predicted"/>
<dbReference type="InterPro" id="IPR010562">
    <property type="entry name" value="Haemolymph_juvenile_hormone-bd"/>
</dbReference>
<dbReference type="RefSeq" id="XP_034244947.1">
    <property type="nucleotide sequence ID" value="XM_034389056.1"/>
</dbReference>
<dbReference type="Pfam" id="PF06585">
    <property type="entry name" value="JHBP"/>
    <property type="match status" value="1"/>
</dbReference>
<dbReference type="Proteomes" id="UP000515158">
    <property type="component" value="Unplaced"/>
</dbReference>
<protein>
    <submittedName>
        <fullName evidence="2">Protein takeout-like</fullName>
    </submittedName>
</protein>
<reference evidence="2" key="1">
    <citation type="submission" date="2025-08" db="UniProtKB">
        <authorList>
            <consortium name="RefSeq"/>
        </authorList>
    </citation>
    <scope>IDENTIFICATION</scope>
    <source>
        <tissue evidence="2">Total insect</tissue>
    </source>
</reference>
<keyword evidence="1" id="KW-1185">Reference proteome</keyword>
<dbReference type="GO" id="GO:0005615">
    <property type="term" value="C:extracellular space"/>
    <property type="evidence" value="ECO:0007669"/>
    <property type="project" value="TreeGrafter"/>
</dbReference>
<dbReference type="AlphaFoldDB" id="A0A6P8ZBB9"/>
<accession>A0A6P8ZBB9</accession>
<dbReference type="InterPro" id="IPR038606">
    <property type="entry name" value="To_sf"/>
</dbReference>
<name>A0A6P8ZBB9_THRPL</name>
<evidence type="ECO:0000313" key="1">
    <source>
        <dbReference type="Proteomes" id="UP000515158"/>
    </source>
</evidence>
<evidence type="ECO:0000313" key="2">
    <source>
        <dbReference type="RefSeq" id="XP_034244947.1"/>
    </source>
</evidence>
<dbReference type="KEGG" id="tpal:117647336"/>
<organism evidence="2">
    <name type="scientific">Thrips palmi</name>
    <name type="common">Melon thrips</name>
    <dbReference type="NCBI Taxonomy" id="161013"/>
    <lineage>
        <taxon>Eukaryota</taxon>
        <taxon>Metazoa</taxon>
        <taxon>Ecdysozoa</taxon>
        <taxon>Arthropoda</taxon>
        <taxon>Hexapoda</taxon>
        <taxon>Insecta</taxon>
        <taxon>Pterygota</taxon>
        <taxon>Neoptera</taxon>
        <taxon>Paraneoptera</taxon>
        <taxon>Thysanoptera</taxon>
        <taxon>Terebrantia</taxon>
        <taxon>Thripoidea</taxon>
        <taxon>Thripidae</taxon>
        <taxon>Thrips</taxon>
    </lineage>
</organism>
<dbReference type="GeneID" id="117647336"/>
<dbReference type="PANTHER" id="PTHR11008:SF32">
    <property type="entry name" value="CIRCADIAN CLOCK-CONTROLLED PROTEIN DAYWAKE-RELATED"/>
    <property type="match status" value="1"/>
</dbReference>
<dbReference type="OrthoDB" id="8190514at2759"/>
<sequence length="205" mass="23169">MQEGDPAYDIPKADPLRVPLMPINKNAGSVLNLNMSFNNLLITNIAHGVVVKAVRFDVDKLELNLEMHRPQVDFNGKYKIAGKILWLPIWGSGVVSLKMKNVDETFRLVGERASEDGRSFWNVTEFSSTLEPQALEVKYDNLFNGNWLLGKGANALMNSQWKVIYDQLEPITDAHFSRIMKPVWAKILRHVDLDKAFPVPDPQGP</sequence>
<dbReference type="Gene3D" id="3.15.10.30">
    <property type="entry name" value="Haemolymph juvenile hormone binding protein"/>
    <property type="match status" value="1"/>
</dbReference>
<gene>
    <name evidence="2" type="primary">LOC117647336</name>
</gene>
<dbReference type="InParanoid" id="A0A6P8ZBB9"/>
<dbReference type="PANTHER" id="PTHR11008">
    <property type="entry name" value="PROTEIN TAKEOUT-LIKE PROTEIN"/>
    <property type="match status" value="1"/>
</dbReference>